<dbReference type="InterPro" id="IPR009057">
    <property type="entry name" value="Homeodomain-like_sf"/>
</dbReference>
<evidence type="ECO:0000256" key="2">
    <source>
        <dbReference type="ARBA" id="ARBA00023155"/>
    </source>
</evidence>
<keyword evidence="3 4" id="KW-0539">Nucleus</keyword>
<accession>E0S8V7</accession>
<feature type="domain" description="Homeobox" evidence="6">
    <location>
        <begin position="37"/>
        <end position="87"/>
    </location>
</feature>
<dbReference type="GO" id="GO:0000978">
    <property type="term" value="F:RNA polymerase II cis-regulatory region sequence-specific DNA binding"/>
    <property type="evidence" value="ECO:0007669"/>
    <property type="project" value="TreeGrafter"/>
</dbReference>
<keyword evidence="8" id="KW-1185">Reference proteome</keyword>
<evidence type="ECO:0000313" key="8">
    <source>
        <dbReference type="Proteomes" id="UP000002313"/>
    </source>
</evidence>
<dbReference type="OrthoDB" id="2194933at2759"/>
<dbReference type="CDD" id="cd00086">
    <property type="entry name" value="homeodomain"/>
    <property type="match status" value="1"/>
</dbReference>
<name>E0S8V7_ENCIT</name>
<dbReference type="AlphaFoldDB" id="E0S8V7"/>
<dbReference type="SUPFAM" id="SSF46689">
    <property type="entry name" value="Homeodomain-like"/>
    <property type="match status" value="1"/>
</dbReference>
<reference evidence="7 8" key="2">
    <citation type="journal article" date="2012" name="Proc. Natl. Acad. Sci. U.S.A.">
        <title>Gain and loss of multiple functionally related, horizontally transferred genes in the reduced genomes of two microsporidian parasites.</title>
        <authorList>
            <person name="Pombert J.-F."/>
            <person name="Selman M."/>
            <person name="Burki F."/>
            <person name="Bardell F.T."/>
            <person name="Farinelli L."/>
            <person name="Solter L.F."/>
            <person name="Whitman D.W."/>
            <person name="Weiss L.M."/>
            <person name="Corradi N."/>
            <person name="Keeling P.J."/>
        </authorList>
    </citation>
    <scope>NUCLEOTIDE SEQUENCE [LARGE SCALE GENOMIC DNA]</scope>
    <source>
        <strain evidence="7 8">ATCC 50506</strain>
    </source>
</reference>
<evidence type="ECO:0000256" key="3">
    <source>
        <dbReference type="ARBA" id="ARBA00023242"/>
    </source>
</evidence>
<dbReference type="PANTHER" id="PTHR24324">
    <property type="entry name" value="HOMEOBOX PROTEIN HHEX"/>
    <property type="match status" value="1"/>
</dbReference>
<dbReference type="PROSITE" id="PS00027">
    <property type="entry name" value="HOMEOBOX_1"/>
    <property type="match status" value="1"/>
</dbReference>
<evidence type="ECO:0000256" key="4">
    <source>
        <dbReference type="PROSITE-ProRule" id="PRU00108"/>
    </source>
</evidence>
<proteinExistence type="predicted"/>
<dbReference type="EMBL" id="CP001950">
    <property type="protein sequence ID" value="ADM12223.1"/>
    <property type="molecule type" value="Genomic_DNA"/>
</dbReference>
<keyword evidence="2 4" id="KW-0371">Homeobox</keyword>
<dbReference type="InterPro" id="IPR051000">
    <property type="entry name" value="Homeobox_DNA-bind_prot"/>
</dbReference>
<dbReference type="HOGENOM" id="CLU_128308_1_0_1"/>
<dbReference type="Gene3D" id="1.10.10.60">
    <property type="entry name" value="Homeodomain-like"/>
    <property type="match status" value="1"/>
</dbReference>
<dbReference type="RefSeq" id="XP_003073583.1">
    <property type="nucleotide sequence ID" value="XM_003073537.1"/>
</dbReference>
<gene>
    <name evidence="7" type="ORF">Eint_090940</name>
</gene>
<dbReference type="GeneID" id="9698414"/>
<dbReference type="KEGG" id="ein:Eint_090940"/>
<dbReference type="InterPro" id="IPR017970">
    <property type="entry name" value="Homeobox_CS"/>
</dbReference>
<dbReference type="GO" id="GO:0030154">
    <property type="term" value="P:cell differentiation"/>
    <property type="evidence" value="ECO:0007669"/>
    <property type="project" value="TreeGrafter"/>
</dbReference>
<sequence length="132" mass="15552">MKDSRWMMEGEAILGLIKLRRLSDKSYLGLSGYKYKTRVQVYVLKQVFEITPYPPHDTRQNLAILLNMSPRTIQIWFQNSRSVSKDLKKDNSSKDQESQRPSRIKIVSNWNVPIKYILWLVLSYISYPQIGN</sequence>
<keyword evidence="1 4" id="KW-0238">DNA-binding</keyword>
<dbReference type="SMART" id="SM00389">
    <property type="entry name" value="HOX"/>
    <property type="match status" value="1"/>
</dbReference>
<reference evidence="7 8" key="1">
    <citation type="journal article" date="2010" name="Nat. Commun.">
        <title>The complete sequence of the smallest known nuclear genome from the microsporidian Encephalitozoon intestinalis.</title>
        <authorList>
            <person name="Corradi N."/>
            <person name="Pombert J.-F."/>
            <person name="Farinelli L."/>
            <person name="Didier E.S."/>
            <person name="Keeling P.J."/>
        </authorList>
    </citation>
    <scope>NUCLEOTIDE SEQUENCE [LARGE SCALE GENOMIC DNA]</scope>
    <source>
        <strain evidence="7 8">ATCC 50506</strain>
    </source>
</reference>
<dbReference type="PROSITE" id="PS50071">
    <property type="entry name" value="HOMEOBOX_2"/>
    <property type="match status" value="1"/>
</dbReference>
<protein>
    <submittedName>
        <fullName evidence="7">Homeodomain-containing transcription factor</fullName>
    </submittedName>
</protein>
<evidence type="ECO:0000313" key="7">
    <source>
        <dbReference type="EMBL" id="ADM12223.1"/>
    </source>
</evidence>
<dbReference type="VEuPathDB" id="MicrosporidiaDB:Eint_090940"/>
<evidence type="ECO:0000256" key="5">
    <source>
        <dbReference type="RuleBase" id="RU000682"/>
    </source>
</evidence>
<organism evidence="7 8">
    <name type="scientific">Encephalitozoon intestinalis (strain ATCC 50506)</name>
    <name type="common">Microsporidian parasite</name>
    <name type="synonym">Septata intestinalis</name>
    <dbReference type="NCBI Taxonomy" id="876142"/>
    <lineage>
        <taxon>Eukaryota</taxon>
        <taxon>Fungi</taxon>
        <taxon>Fungi incertae sedis</taxon>
        <taxon>Microsporidia</taxon>
        <taxon>Unikaryonidae</taxon>
        <taxon>Encephalitozoon</taxon>
    </lineage>
</organism>
<dbReference type="GO" id="GO:0000981">
    <property type="term" value="F:DNA-binding transcription factor activity, RNA polymerase II-specific"/>
    <property type="evidence" value="ECO:0007669"/>
    <property type="project" value="InterPro"/>
</dbReference>
<dbReference type="Pfam" id="PF00046">
    <property type="entry name" value="Homeodomain"/>
    <property type="match status" value="1"/>
</dbReference>
<evidence type="ECO:0000256" key="1">
    <source>
        <dbReference type="ARBA" id="ARBA00023125"/>
    </source>
</evidence>
<evidence type="ECO:0000259" key="6">
    <source>
        <dbReference type="PROSITE" id="PS50071"/>
    </source>
</evidence>
<dbReference type="InterPro" id="IPR001356">
    <property type="entry name" value="HD"/>
</dbReference>
<feature type="DNA-binding region" description="Homeobox" evidence="4">
    <location>
        <begin position="39"/>
        <end position="88"/>
    </location>
</feature>
<dbReference type="Proteomes" id="UP000002313">
    <property type="component" value="Chromosome IX"/>
</dbReference>
<dbReference type="GO" id="GO:0005634">
    <property type="term" value="C:nucleus"/>
    <property type="evidence" value="ECO:0007669"/>
    <property type="project" value="UniProtKB-SubCell"/>
</dbReference>
<comment type="subcellular location">
    <subcellularLocation>
        <location evidence="4 5">Nucleus</location>
    </subcellularLocation>
</comment>
<dbReference type="PANTHER" id="PTHR24324:SF9">
    <property type="entry name" value="HOMEOBOX DOMAIN-CONTAINING PROTEIN"/>
    <property type="match status" value="1"/>
</dbReference>